<feature type="transmembrane region" description="Helical" evidence="2">
    <location>
        <begin position="56"/>
        <end position="74"/>
    </location>
</feature>
<protein>
    <submittedName>
        <fullName evidence="3">Uncharacterized protein</fullName>
    </submittedName>
</protein>
<keyword evidence="2" id="KW-0472">Membrane</keyword>
<feature type="compositionally biased region" description="Low complexity" evidence="1">
    <location>
        <begin position="19"/>
        <end position="44"/>
    </location>
</feature>
<dbReference type="EMBL" id="CM001882">
    <property type="protein sequence ID" value="EOY05678.1"/>
    <property type="molecule type" value="Genomic_DNA"/>
</dbReference>
<keyword evidence="2" id="KW-0812">Transmembrane</keyword>
<dbReference type="HOGENOM" id="CLU_2676077_0_0_1"/>
<sequence>MALINIILASKRRHRRGRSGSSFSATRSIWSSPSSSSSSSSQHSNYFDEWPADCQIMILVAVASYSYLLYLSIFG</sequence>
<dbReference type="AlphaFoldDB" id="A0A061EM38"/>
<dbReference type="Proteomes" id="UP000026915">
    <property type="component" value="Chromosome 4"/>
</dbReference>
<dbReference type="Gramene" id="EOY05678">
    <property type="protein sequence ID" value="EOY05678"/>
    <property type="gene ID" value="TCM_020619"/>
</dbReference>
<evidence type="ECO:0000256" key="2">
    <source>
        <dbReference type="SAM" id="Phobius"/>
    </source>
</evidence>
<proteinExistence type="predicted"/>
<dbReference type="InParanoid" id="A0A061EM38"/>
<name>A0A061EM38_THECC</name>
<organism evidence="3 4">
    <name type="scientific">Theobroma cacao</name>
    <name type="common">Cacao</name>
    <name type="synonym">Cocoa</name>
    <dbReference type="NCBI Taxonomy" id="3641"/>
    <lineage>
        <taxon>Eukaryota</taxon>
        <taxon>Viridiplantae</taxon>
        <taxon>Streptophyta</taxon>
        <taxon>Embryophyta</taxon>
        <taxon>Tracheophyta</taxon>
        <taxon>Spermatophyta</taxon>
        <taxon>Magnoliopsida</taxon>
        <taxon>eudicotyledons</taxon>
        <taxon>Gunneridae</taxon>
        <taxon>Pentapetalae</taxon>
        <taxon>rosids</taxon>
        <taxon>malvids</taxon>
        <taxon>Malvales</taxon>
        <taxon>Malvaceae</taxon>
        <taxon>Byttnerioideae</taxon>
        <taxon>Theobroma</taxon>
    </lineage>
</organism>
<evidence type="ECO:0000313" key="4">
    <source>
        <dbReference type="Proteomes" id="UP000026915"/>
    </source>
</evidence>
<keyword evidence="2" id="KW-1133">Transmembrane helix</keyword>
<keyword evidence="4" id="KW-1185">Reference proteome</keyword>
<reference evidence="3 4" key="1">
    <citation type="journal article" date="2013" name="Genome Biol.">
        <title>The genome sequence of the most widely cultivated cacao type and its use to identify candidate genes regulating pod color.</title>
        <authorList>
            <person name="Motamayor J.C."/>
            <person name="Mockaitis K."/>
            <person name="Schmutz J."/>
            <person name="Haiminen N."/>
            <person name="Iii D.L."/>
            <person name="Cornejo O."/>
            <person name="Findley S.D."/>
            <person name="Zheng P."/>
            <person name="Utro F."/>
            <person name="Royaert S."/>
            <person name="Saski C."/>
            <person name="Jenkins J."/>
            <person name="Podicheti R."/>
            <person name="Zhao M."/>
            <person name="Scheffler B.E."/>
            <person name="Stack J.C."/>
            <person name="Feltus F.A."/>
            <person name="Mustiga G.M."/>
            <person name="Amores F."/>
            <person name="Phillips W."/>
            <person name="Marelli J.P."/>
            <person name="May G.D."/>
            <person name="Shapiro H."/>
            <person name="Ma J."/>
            <person name="Bustamante C.D."/>
            <person name="Schnell R.J."/>
            <person name="Main D."/>
            <person name="Gilbert D."/>
            <person name="Parida L."/>
            <person name="Kuhn D.N."/>
        </authorList>
    </citation>
    <scope>NUCLEOTIDE SEQUENCE [LARGE SCALE GENOMIC DNA]</scope>
    <source>
        <strain evidence="4">cv. Matina 1-6</strain>
    </source>
</reference>
<feature type="region of interest" description="Disordered" evidence="1">
    <location>
        <begin position="12"/>
        <end position="45"/>
    </location>
</feature>
<evidence type="ECO:0000313" key="3">
    <source>
        <dbReference type="EMBL" id="EOY05678.1"/>
    </source>
</evidence>
<gene>
    <name evidence="3" type="ORF">TCM_020619</name>
</gene>
<evidence type="ECO:0000256" key="1">
    <source>
        <dbReference type="SAM" id="MobiDB-lite"/>
    </source>
</evidence>
<accession>A0A061EM38</accession>